<reference evidence="3" key="1">
    <citation type="submission" date="2021-02" db="EMBL/GenBank/DDBJ databases">
        <authorList>
            <person name="Nowell W R."/>
        </authorList>
    </citation>
    <scope>NUCLEOTIDE SEQUENCE</scope>
</reference>
<dbReference type="EMBL" id="CAJOBA010028656">
    <property type="protein sequence ID" value="CAF3946926.1"/>
    <property type="molecule type" value="Genomic_DNA"/>
</dbReference>
<dbReference type="Proteomes" id="UP000681722">
    <property type="component" value="Unassembled WGS sequence"/>
</dbReference>
<dbReference type="EMBL" id="CAJNOK010011671">
    <property type="protein sequence ID" value="CAF1145624.1"/>
    <property type="molecule type" value="Genomic_DNA"/>
</dbReference>
<dbReference type="EMBL" id="CAJOBC010097084">
    <property type="protein sequence ID" value="CAF4444883.1"/>
    <property type="molecule type" value="Genomic_DNA"/>
</dbReference>
<dbReference type="EMBL" id="CAJNOQ010031158">
    <property type="protein sequence ID" value="CAF1578396.1"/>
    <property type="molecule type" value="Genomic_DNA"/>
</dbReference>
<sequence>MSDPQSISQWKHRRSTTLPKSNEIYYITQYSYHISPQLEYPDIDNQMKQNQLAIVQVYGDGCGLFESIGEQIFSNPNQLRLQVVDYIKQNASRFSKFTSDNLATYIEKINQNKLGDYGCIVALAELCNITIIVHEHKKRPMYIQPSSGNNHPQVHIVYYLDQSHYDIVTSLNGEKLHITKEECR</sequence>
<dbReference type="SUPFAM" id="SSF54001">
    <property type="entry name" value="Cysteine proteinases"/>
    <property type="match status" value="1"/>
</dbReference>
<evidence type="ECO:0000313" key="4">
    <source>
        <dbReference type="EMBL" id="CAF3946926.1"/>
    </source>
</evidence>
<dbReference type="InterPro" id="IPR038765">
    <property type="entry name" value="Papain-like_cys_pep_sf"/>
</dbReference>
<dbReference type="Gene3D" id="3.90.70.80">
    <property type="match status" value="1"/>
</dbReference>
<evidence type="ECO:0000313" key="6">
    <source>
        <dbReference type="Proteomes" id="UP000663829"/>
    </source>
</evidence>
<dbReference type="Proteomes" id="UP000663829">
    <property type="component" value="Unassembled WGS sequence"/>
</dbReference>
<evidence type="ECO:0000313" key="5">
    <source>
        <dbReference type="EMBL" id="CAF4444883.1"/>
    </source>
</evidence>
<name>A0A815Z0M3_9BILA</name>
<dbReference type="PANTHER" id="PTHR12419">
    <property type="entry name" value="OTU DOMAIN CONTAINING PROTEIN"/>
    <property type="match status" value="1"/>
</dbReference>
<protein>
    <recommendedName>
        <fullName evidence="1">OTU domain-containing protein</fullName>
    </recommendedName>
</protein>
<keyword evidence="6" id="KW-1185">Reference proteome</keyword>
<evidence type="ECO:0000259" key="1">
    <source>
        <dbReference type="PROSITE" id="PS50802"/>
    </source>
</evidence>
<gene>
    <name evidence="3" type="ORF">GPM918_LOCUS40915</name>
    <name evidence="2" type="ORF">OVA965_LOCUS21345</name>
    <name evidence="5" type="ORF">SRO942_LOCUS41911</name>
    <name evidence="4" type="ORF">TMI583_LOCUS21982</name>
</gene>
<dbReference type="Proteomes" id="UP000677228">
    <property type="component" value="Unassembled WGS sequence"/>
</dbReference>
<dbReference type="GO" id="GO:0016579">
    <property type="term" value="P:protein deubiquitination"/>
    <property type="evidence" value="ECO:0007669"/>
    <property type="project" value="TreeGrafter"/>
</dbReference>
<feature type="domain" description="OTU" evidence="1">
    <location>
        <begin position="52"/>
        <end position="171"/>
    </location>
</feature>
<evidence type="ECO:0000313" key="2">
    <source>
        <dbReference type="EMBL" id="CAF1145624.1"/>
    </source>
</evidence>
<evidence type="ECO:0000313" key="3">
    <source>
        <dbReference type="EMBL" id="CAF1578396.1"/>
    </source>
</evidence>
<dbReference type="InterPro" id="IPR050704">
    <property type="entry name" value="Peptidase_C85-like"/>
</dbReference>
<proteinExistence type="predicted"/>
<dbReference type="PROSITE" id="PS50802">
    <property type="entry name" value="OTU"/>
    <property type="match status" value="1"/>
</dbReference>
<accession>A0A815Z0M3</accession>
<dbReference type="Proteomes" id="UP000682733">
    <property type="component" value="Unassembled WGS sequence"/>
</dbReference>
<dbReference type="GO" id="GO:0004843">
    <property type="term" value="F:cysteine-type deubiquitinase activity"/>
    <property type="evidence" value="ECO:0007669"/>
    <property type="project" value="TreeGrafter"/>
</dbReference>
<dbReference type="AlphaFoldDB" id="A0A815Z0M3"/>
<organism evidence="3 6">
    <name type="scientific">Didymodactylos carnosus</name>
    <dbReference type="NCBI Taxonomy" id="1234261"/>
    <lineage>
        <taxon>Eukaryota</taxon>
        <taxon>Metazoa</taxon>
        <taxon>Spiralia</taxon>
        <taxon>Gnathifera</taxon>
        <taxon>Rotifera</taxon>
        <taxon>Eurotatoria</taxon>
        <taxon>Bdelloidea</taxon>
        <taxon>Philodinida</taxon>
        <taxon>Philodinidae</taxon>
        <taxon>Didymodactylos</taxon>
    </lineage>
</organism>
<dbReference type="InterPro" id="IPR003323">
    <property type="entry name" value="OTU_dom"/>
</dbReference>
<comment type="caution">
    <text evidence="3">The sequence shown here is derived from an EMBL/GenBank/DDBJ whole genome shotgun (WGS) entry which is preliminary data.</text>
</comment>
<dbReference type="Pfam" id="PF02338">
    <property type="entry name" value="OTU"/>
    <property type="match status" value="1"/>
</dbReference>